<reference evidence="2 3" key="1">
    <citation type="journal article" date="2017" name="Genome Announc.">
        <title>Draft Genome Sequence of Romboutsia weinsteinii sp. nov. Strain CCRI-19649(T) Isolated from Surface Water.</title>
        <authorList>
            <person name="Maheux A.F."/>
            <person name="Boudreau D.K."/>
            <person name="Berube E."/>
            <person name="Boissinot M."/>
            <person name="Cantin P."/>
            <person name="Raymond F."/>
            <person name="Corbeil J."/>
            <person name="Omar R.F."/>
            <person name="Bergeron M.G."/>
        </authorList>
    </citation>
    <scope>NUCLEOTIDE SEQUENCE [LARGE SCALE GENOMIC DNA]</scope>
    <source>
        <strain evidence="2 3">CCRI-19649</strain>
    </source>
</reference>
<feature type="transmembrane region" description="Helical" evidence="1">
    <location>
        <begin position="69"/>
        <end position="93"/>
    </location>
</feature>
<keyword evidence="1" id="KW-0472">Membrane</keyword>
<keyword evidence="3" id="KW-1185">Reference proteome</keyword>
<evidence type="ECO:0000313" key="3">
    <source>
        <dbReference type="Proteomes" id="UP000215694"/>
    </source>
</evidence>
<dbReference type="AlphaFoldDB" id="A0A371J1H2"/>
<feature type="transmembrane region" description="Helical" evidence="1">
    <location>
        <begin position="137"/>
        <end position="158"/>
    </location>
</feature>
<organism evidence="2 3">
    <name type="scientific">Romboutsia weinsteinii</name>
    <dbReference type="NCBI Taxonomy" id="2020949"/>
    <lineage>
        <taxon>Bacteria</taxon>
        <taxon>Bacillati</taxon>
        <taxon>Bacillota</taxon>
        <taxon>Clostridia</taxon>
        <taxon>Peptostreptococcales</taxon>
        <taxon>Peptostreptococcaceae</taxon>
        <taxon>Romboutsia</taxon>
    </lineage>
</organism>
<evidence type="ECO:0000313" key="2">
    <source>
        <dbReference type="EMBL" id="RDY26508.1"/>
    </source>
</evidence>
<accession>A0A371J1H2</accession>
<keyword evidence="1" id="KW-0812">Transmembrane</keyword>
<feature type="transmembrane region" description="Helical" evidence="1">
    <location>
        <begin position="39"/>
        <end position="57"/>
    </location>
</feature>
<gene>
    <name evidence="2" type="ORF">CHL78_013135</name>
</gene>
<keyword evidence="1" id="KW-1133">Transmembrane helix</keyword>
<dbReference type="Proteomes" id="UP000215694">
    <property type="component" value="Unassembled WGS sequence"/>
</dbReference>
<feature type="transmembrane region" description="Helical" evidence="1">
    <location>
        <begin position="105"/>
        <end position="125"/>
    </location>
</feature>
<name>A0A371J1H2_9FIRM</name>
<comment type="caution">
    <text evidence="2">The sequence shown here is derived from an EMBL/GenBank/DDBJ whole genome shotgun (WGS) entry which is preliminary data.</text>
</comment>
<dbReference type="RefSeq" id="WP_094367594.1">
    <property type="nucleotide sequence ID" value="NZ_NOJY02000025.1"/>
</dbReference>
<proteinExistence type="predicted"/>
<sequence length="159" mass="17196">MTSYFLYGLCAFLLAFSFFKDKDKTKTALKKALTSFENIMPQFFTVVIVIGIVLSVIDTDTISKIIGDNSGFVGVFLSSVVGSITLMPTFVAFSMSSALLQSGAGYPQVAALVSTLTMVGVMTFTLEAKYIGRRAALARNILAFLFSFVVALFVGMVFK</sequence>
<evidence type="ECO:0000256" key="1">
    <source>
        <dbReference type="SAM" id="Phobius"/>
    </source>
</evidence>
<dbReference type="OrthoDB" id="5465282at2"/>
<dbReference type="EMBL" id="NOJY02000025">
    <property type="protein sequence ID" value="RDY26508.1"/>
    <property type="molecule type" value="Genomic_DNA"/>
</dbReference>
<protein>
    <submittedName>
        <fullName evidence="2">Permease</fullName>
    </submittedName>
</protein>